<feature type="compositionally biased region" description="Polar residues" evidence="1">
    <location>
        <begin position="45"/>
        <end position="62"/>
    </location>
</feature>
<keyword evidence="3" id="KW-1185">Reference proteome</keyword>
<evidence type="ECO:0000313" key="2">
    <source>
        <dbReference type="EMBL" id="VDI69241.1"/>
    </source>
</evidence>
<gene>
    <name evidence="2" type="ORF">MGAL_10B012031</name>
</gene>
<feature type="compositionally biased region" description="Basic and acidic residues" evidence="1">
    <location>
        <begin position="34"/>
        <end position="44"/>
    </location>
</feature>
<accession>A0A8B6GUU3</accession>
<comment type="caution">
    <text evidence="2">The sequence shown here is derived from an EMBL/GenBank/DDBJ whole genome shotgun (WGS) entry which is preliminary data.</text>
</comment>
<protein>
    <submittedName>
        <fullName evidence="2">Uncharacterized protein</fullName>
    </submittedName>
</protein>
<sequence length="112" mass="12351">MDCPTAQVNIKREDNTEVDENESADVNLQSIEAQTKEQMSETTDKTSNTSKLKPSQNSNGSSKHSDTRTGNDQSQQSIDKFVRIPKNARRPAARNHTPPTPTENIGPKKSKG</sequence>
<dbReference type="Proteomes" id="UP000596742">
    <property type="component" value="Unassembled WGS sequence"/>
</dbReference>
<evidence type="ECO:0000313" key="3">
    <source>
        <dbReference type="Proteomes" id="UP000596742"/>
    </source>
</evidence>
<dbReference type="AlphaFoldDB" id="A0A8B6GUU3"/>
<feature type="region of interest" description="Disordered" evidence="1">
    <location>
        <begin position="1"/>
        <end position="112"/>
    </location>
</feature>
<organism evidence="2 3">
    <name type="scientific">Mytilus galloprovincialis</name>
    <name type="common">Mediterranean mussel</name>
    <dbReference type="NCBI Taxonomy" id="29158"/>
    <lineage>
        <taxon>Eukaryota</taxon>
        <taxon>Metazoa</taxon>
        <taxon>Spiralia</taxon>
        <taxon>Lophotrochozoa</taxon>
        <taxon>Mollusca</taxon>
        <taxon>Bivalvia</taxon>
        <taxon>Autobranchia</taxon>
        <taxon>Pteriomorphia</taxon>
        <taxon>Mytilida</taxon>
        <taxon>Mytiloidea</taxon>
        <taxon>Mytilidae</taxon>
        <taxon>Mytilinae</taxon>
        <taxon>Mytilus</taxon>
    </lineage>
</organism>
<evidence type="ECO:0000256" key="1">
    <source>
        <dbReference type="SAM" id="MobiDB-lite"/>
    </source>
</evidence>
<proteinExistence type="predicted"/>
<dbReference type="EMBL" id="UYJE01009012">
    <property type="protein sequence ID" value="VDI69241.1"/>
    <property type="molecule type" value="Genomic_DNA"/>
</dbReference>
<dbReference type="OrthoDB" id="6198882at2759"/>
<name>A0A8B6GUU3_MYTGA</name>
<feature type="compositionally biased region" description="Polar residues" evidence="1">
    <location>
        <begin position="24"/>
        <end position="33"/>
    </location>
</feature>
<reference evidence="2" key="1">
    <citation type="submission" date="2018-11" db="EMBL/GenBank/DDBJ databases">
        <authorList>
            <person name="Alioto T."/>
            <person name="Alioto T."/>
        </authorList>
    </citation>
    <scope>NUCLEOTIDE SEQUENCE</scope>
</reference>